<sequence length="239" mass="26981">MKAIGQFFKSKFMRVTMFIVLITISLALIFHNQIAHFVLQNFRPEVSQTTIEAASKEDAKYEWRDVKSLTAEQILQARMNAGKVNFVGFIAMPEIGLSVPIANGIDDLVLSLGAGTMYPDQKMGEGNYSLSSHFIQGESGKTLMFSPLYYEGKVGQKIYLTDMKKVYEYTATDLERIKSTDVQWTHDIPGKKVITLITCNYTAEAGRVMMQGELTKTYDWDSAPKEAKNAFTADNRWIK</sequence>
<reference evidence="7" key="2">
    <citation type="submission" date="2014-08" db="EMBL/GenBank/DDBJ databases">
        <title>Complete genome of Weissella ceti strain WS74 isolated from diseased rainbow trout in Brazil.</title>
        <authorList>
            <person name="Figueiredo H.C.P."/>
            <person name="Leal C.A.G."/>
            <person name="Pereira F.L."/>
            <person name="Soares S.C."/>
            <person name="Dorella F.A."/>
            <person name="Carvalho A.F."/>
            <person name="Azevedo V.A.C."/>
        </authorList>
    </citation>
    <scope>NUCLEOTIDE SEQUENCE [LARGE SCALE GENOMIC DNA]</scope>
    <source>
        <strain evidence="7">WS74</strain>
    </source>
</reference>
<protein>
    <submittedName>
        <fullName evidence="6">Sortase</fullName>
    </submittedName>
</protein>
<dbReference type="InterPro" id="IPR023365">
    <property type="entry name" value="Sortase_dom-sf"/>
</dbReference>
<keyword evidence="2" id="KW-0378">Hydrolase</keyword>
<dbReference type="PATRIC" id="fig|759620.7.peg.875"/>
<dbReference type="KEGG" id="wci:WS105_0911"/>
<keyword evidence="5" id="KW-0472">Membrane</keyword>
<dbReference type="CDD" id="cd06165">
    <property type="entry name" value="Sortase_A"/>
    <property type="match status" value="1"/>
</dbReference>
<dbReference type="AlphaFoldDB" id="A0A075U6L8"/>
<dbReference type="InterPro" id="IPR042007">
    <property type="entry name" value="Sortase_A"/>
</dbReference>
<dbReference type="Pfam" id="PF04203">
    <property type="entry name" value="Sortase"/>
    <property type="match status" value="1"/>
</dbReference>
<dbReference type="GO" id="GO:0008234">
    <property type="term" value="F:cysteine-type peptidase activity"/>
    <property type="evidence" value="ECO:0007669"/>
    <property type="project" value="UniProtKB-KW"/>
</dbReference>
<evidence type="ECO:0000256" key="1">
    <source>
        <dbReference type="ARBA" id="ARBA00022670"/>
    </source>
</evidence>
<keyword evidence="5" id="KW-0812">Transmembrane</keyword>
<dbReference type="EMBL" id="CP009223">
    <property type="protein sequence ID" value="AIM63166.1"/>
    <property type="molecule type" value="Genomic_DNA"/>
</dbReference>
<dbReference type="SUPFAM" id="SSF63817">
    <property type="entry name" value="Sortase"/>
    <property type="match status" value="1"/>
</dbReference>
<dbReference type="Proteomes" id="UP000029079">
    <property type="component" value="Chromosome"/>
</dbReference>
<name>A0A075U6L8_9LACO</name>
<dbReference type="NCBIfam" id="TIGR01076">
    <property type="entry name" value="sortase_fam"/>
    <property type="match status" value="1"/>
</dbReference>
<keyword evidence="3" id="KW-0788">Thiol protease</keyword>
<dbReference type="OrthoDB" id="1648028at2"/>
<keyword evidence="7" id="KW-1185">Reference proteome</keyword>
<keyword evidence="1" id="KW-0645">Protease</keyword>
<evidence type="ECO:0000313" key="7">
    <source>
        <dbReference type="Proteomes" id="UP000029079"/>
    </source>
</evidence>
<organism evidence="6 7">
    <name type="scientific">Weissella ceti</name>
    <dbReference type="NCBI Taxonomy" id="759620"/>
    <lineage>
        <taxon>Bacteria</taxon>
        <taxon>Bacillati</taxon>
        <taxon>Bacillota</taxon>
        <taxon>Bacilli</taxon>
        <taxon>Lactobacillales</taxon>
        <taxon>Lactobacillaceae</taxon>
        <taxon>Weissella</taxon>
    </lineage>
</organism>
<evidence type="ECO:0000256" key="2">
    <source>
        <dbReference type="ARBA" id="ARBA00022801"/>
    </source>
</evidence>
<evidence type="ECO:0000256" key="5">
    <source>
        <dbReference type="SAM" id="Phobius"/>
    </source>
</evidence>
<dbReference type="Gene3D" id="2.40.260.10">
    <property type="entry name" value="Sortase"/>
    <property type="match status" value="1"/>
</dbReference>
<evidence type="ECO:0000256" key="3">
    <source>
        <dbReference type="ARBA" id="ARBA00022807"/>
    </source>
</evidence>
<evidence type="ECO:0000313" key="6">
    <source>
        <dbReference type="EMBL" id="AIM63166.1"/>
    </source>
</evidence>
<dbReference type="STRING" id="759620.WS105_0911"/>
<feature type="active site" description="Acyl-thioester intermediate" evidence="4">
    <location>
        <position position="199"/>
    </location>
</feature>
<proteinExistence type="predicted"/>
<keyword evidence="5" id="KW-1133">Transmembrane helix</keyword>
<evidence type="ECO:0000256" key="4">
    <source>
        <dbReference type="PIRSR" id="PIRSR605754-1"/>
    </source>
</evidence>
<dbReference type="KEGG" id="wce:WS08_0848"/>
<dbReference type="KEGG" id="wct:WS74_0914"/>
<dbReference type="InterPro" id="IPR005754">
    <property type="entry name" value="Sortase"/>
</dbReference>
<gene>
    <name evidence="6" type="ORF">WS74_0914</name>
</gene>
<dbReference type="GO" id="GO:0006508">
    <property type="term" value="P:proteolysis"/>
    <property type="evidence" value="ECO:0007669"/>
    <property type="project" value="UniProtKB-KW"/>
</dbReference>
<reference evidence="6 7" key="1">
    <citation type="journal article" date="2014" name="Genome Announc.">
        <title>Complete Genome Sequences of Fish Pathogenic Weissella ceti Strains WS74 and WS105.</title>
        <authorList>
            <person name="Figueiredo H.C."/>
            <person name="Leal C.A."/>
            <person name="Dorella F.A."/>
            <person name="Carvalho A.F."/>
            <person name="Soares S.C."/>
            <person name="Pereira F.L."/>
            <person name="Azevedo V.A."/>
        </authorList>
    </citation>
    <scope>NUCLEOTIDE SEQUENCE [LARGE SCALE GENOMIC DNA]</scope>
    <source>
        <strain evidence="6 7">WS74</strain>
    </source>
</reference>
<accession>A0A075U6L8</accession>
<feature type="active site" description="Proton donor/acceptor" evidence="4">
    <location>
        <position position="133"/>
    </location>
</feature>
<feature type="transmembrane region" description="Helical" evidence="5">
    <location>
        <begin position="12"/>
        <end position="30"/>
    </location>
</feature>
<dbReference type="RefSeq" id="WP_009496318.1">
    <property type="nucleotide sequence ID" value="NZ_CP009223.1"/>
</dbReference>